<reference evidence="1" key="1">
    <citation type="submission" date="2023-04" db="EMBL/GenBank/DDBJ databases">
        <title>Aspergillus oryzae var. brunneus NBRC 4377.</title>
        <authorList>
            <person name="Ichikawa N."/>
            <person name="Sato H."/>
            <person name="Tonouchi N."/>
        </authorList>
    </citation>
    <scope>NUCLEOTIDE SEQUENCE</scope>
    <source>
        <strain evidence="1">NBRC 4377</strain>
    </source>
</reference>
<organism evidence="1 2">
    <name type="scientific">Aspergillus oryzae var. brunneus</name>
    <dbReference type="NCBI Taxonomy" id="332754"/>
    <lineage>
        <taxon>Eukaryota</taxon>
        <taxon>Fungi</taxon>
        <taxon>Dikarya</taxon>
        <taxon>Ascomycota</taxon>
        <taxon>Pezizomycotina</taxon>
        <taxon>Eurotiomycetes</taxon>
        <taxon>Eurotiomycetidae</taxon>
        <taxon>Eurotiales</taxon>
        <taxon>Aspergillaceae</taxon>
        <taxon>Aspergillus</taxon>
        <taxon>Aspergillus subgen. Circumdati</taxon>
    </lineage>
</organism>
<comment type="caution">
    <text evidence="1">The sequence shown here is derived from an EMBL/GenBank/DDBJ whole genome shotgun (WGS) entry which is preliminary data.</text>
</comment>
<gene>
    <name evidence="1" type="ORF">Aory05_000970200</name>
</gene>
<dbReference type="Proteomes" id="UP001165189">
    <property type="component" value="Unassembled WGS sequence"/>
</dbReference>
<dbReference type="EMBL" id="BSYB01000046">
    <property type="protein sequence ID" value="GMG51216.1"/>
    <property type="molecule type" value="Genomic_DNA"/>
</dbReference>
<protein>
    <submittedName>
        <fullName evidence="1">Unnamed protein product</fullName>
    </submittedName>
</protein>
<keyword evidence="2" id="KW-1185">Reference proteome</keyword>
<proteinExistence type="predicted"/>
<name>A0ABQ6L737_ASPOZ</name>
<sequence length="129" mass="13993">MAKCSTFKYKYSGDKSACPNLSGTQFGKDTLVYPASGMNMAFAAEVAAGPLCHLLTDLSSEERAAYLIEFIAEIQPYANRVPQCAINNGVRISYMVELQFHRHVATHAVGTAGANTNAVWNRWESSIGA</sequence>
<evidence type="ECO:0000313" key="1">
    <source>
        <dbReference type="EMBL" id="GMG51216.1"/>
    </source>
</evidence>
<accession>A0ABQ6L737</accession>
<evidence type="ECO:0000313" key="2">
    <source>
        <dbReference type="Proteomes" id="UP001165189"/>
    </source>
</evidence>